<gene>
    <name evidence="2" type="ORF">RND81_08G006600</name>
</gene>
<name>A0AAW1J1S2_SAPOF</name>
<comment type="caution">
    <text evidence="2">The sequence shown here is derived from an EMBL/GenBank/DDBJ whole genome shotgun (WGS) entry which is preliminary data.</text>
</comment>
<feature type="region of interest" description="Disordered" evidence="1">
    <location>
        <begin position="51"/>
        <end position="79"/>
    </location>
</feature>
<feature type="region of interest" description="Disordered" evidence="1">
    <location>
        <begin position="222"/>
        <end position="244"/>
    </location>
</feature>
<protein>
    <submittedName>
        <fullName evidence="2">Uncharacterized protein</fullName>
    </submittedName>
</protein>
<evidence type="ECO:0000313" key="2">
    <source>
        <dbReference type="EMBL" id="KAK9696959.1"/>
    </source>
</evidence>
<dbReference type="EMBL" id="JBDFQZ010000008">
    <property type="protein sequence ID" value="KAK9696957.1"/>
    <property type="molecule type" value="Genomic_DNA"/>
</dbReference>
<feature type="region of interest" description="Disordered" evidence="1">
    <location>
        <begin position="304"/>
        <end position="326"/>
    </location>
</feature>
<evidence type="ECO:0000256" key="1">
    <source>
        <dbReference type="SAM" id="MobiDB-lite"/>
    </source>
</evidence>
<evidence type="ECO:0000313" key="3">
    <source>
        <dbReference type="Proteomes" id="UP001443914"/>
    </source>
</evidence>
<dbReference type="EMBL" id="JBDFQZ010000008">
    <property type="protein sequence ID" value="KAK9696960.1"/>
    <property type="molecule type" value="Genomic_DNA"/>
</dbReference>
<accession>A0AAW1J1S2</accession>
<dbReference type="EMBL" id="JBDFQZ010000008">
    <property type="protein sequence ID" value="KAK9696959.1"/>
    <property type="molecule type" value="Genomic_DNA"/>
</dbReference>
<dbReference type="AlphaFoldDB" id="A0AAW1J1S2"/>
<sequence length="597" mass="66792">MVSRKRPLYDRVRSSQGAPPVTVFENTGHGVQLCQAVHDDSASRNAVVNAHHKGRATKEKSVCDESVPSRTRSSARKKPRHAIMYRRDKHVINEKPEETKHLVDTTSVLSAKDDMAGVKIDVNHEVNGKPEGTKQIMQTEEKSVCDGSVPSRTQSSARKKPRHAIMYRRDKHVINEKPEETKHLVDTTSVLSAKDDMAGVKIDVNHEVNGKPEGTKQIMQTEEKSVCDGSVPSRTRSSARKKPRHAIMYRRDKHVINEKLEETKHLVDTTSVLSAKDDMAGVKIDVNHEVNGKPEGTKQIMQTEEKSVCDGSVPSRTRSSARKKPRHAIMYRRDKHVINEKPEETKHLVDTTSVLSAKDEMAGVKIDVNHVVSENPEGTKQIMQTEEKSGCDGSVPSRTRSSARKKPRHAIMYRRDKHVINEKPEETKHLADTTSVLSAKDEMAGVKIDVNHVVNENLEGTKQIVQTDSKKRIKKRTKEKKIDHGVESMTKEMTDLSHNVAVVEKEEIDGEKTPVEAASKRAVKSTQEEVMDTSSQRLPICCIGETSLDHQSVASVSVATDNMSTVEPKIEVSRAVLANEHPVEEEVIKNHVWSYFS</sequence>
<reference evidence="2 3" key="1">
    <citation type="submission" date="2024-03" db="EMBL/GenBank/DDBJ databases">
        <title>WGS assembly of Saponaria officinalis var. Norfolk2.</title>
        <authorList>
            <person name="Jenkins J."/>
            <person name="Shu S."/>
            <person name="Grimwood J."/>
            <person name="Barry K."/>
            <person name="Goodstein D."/>
            <person name="Schmutz J."/>
            <person name="Leebens-Mack J."/>
            <person name="Osbourn A."/>
        </authorList>
    </citation>
    <scope>NUCLEOTIDE SEQUENCE [LARGE SCALE GENOMIC DNA]</scope>
    <source>
        <strain evidence="3">cv. Norfolk2</strain>
        <strain evidence="2">JIC</strain>
        <tissue evidence="2">Leaf</tissue>
    </source>
</reference>
<proteinExistence type="predicted"/>
<organism evidence="2 3">
    <name type="scientific">Saponaria officinalis</name>
    <name type="common">Common soapwort</name>
    <name type="synonym">Lychnis saponaria</name>
    <dbReference type="NCBI Taxonomy" id="3572"/>
    <lineage>
        <taxon>Eukaryota</taxon>
        <taxon>Viridiplantae</taxon>
        <taxon>Streptophyta</taxon>
        <taxon>Embryophyta</taxon>
        <taxon>Tracheophyta</taxon>
        <taxon>Spermatophyta</taxon>
        <taxon>Magnoliopsida</taxon>
        <taxon>eudicotyledons</taxon>
        <taxon>Gunneridae</taxon>
        <taxon>Pentapetalae</taxon>
        <taxon>Caryophyllales</taxon>
        <taxon>Caryophyllaceae</taxon>
        <taxon>Caryophylleae</taxon>
        <taxon>Saponaria</taxon>
    </lineage>
</organism>
<dbReference type="Proteomes" id="UP001443914">
    <property type="component" value="Unassembled WGS sequence"/>
</dbReference>
<keyword evidence="3" id="KW-1185">Reference proteome</keyword>
<feature type="region of interest" description="Disordered" evidence="1">
    <location>
        <begin position="386"/>
        <end position="407"/>
    </location>
</feature>
<dbReference type="EMBL" id="JBDFQZ010000008">
    <property type="protein sequence ID" value="KAK9696958.1"/>
    <property type="molecule type" value="Genomic_DNA"/>
</dbReference>